<evidence type="ECO:0000313" key="2">
    <source>
        <dbReference type="Proteomes" id="UP000789396"/>
    </source>
</evidence>
<dbReference type="Proteomes" id="UP000789396">
    <property type="component" value="Unassembled WGS sequence"/>
</dbReference>
<gene>
    <name evidence="1" type="ORF">RFULGI_LOCUS2373</name>
</gene>
<dbReference type="EMBL" id="CAJVPZ010001773">
    <property type="protein sequence ID" value="CAG8499618.1"/>
    <property type="molecule type" value="Genomic_DNA"/>
</dbReference>
<sequence>MSKVYTARIQTTSRVLSSSSSLCDLVKALDERLEKDKFS</sequence>
<organism evidence="1 2">
    <name type="scientific">Racocetra fulgida</name>
    <dbReference type="NCBI Taxonomy" id="60492"/>
    <lineage>
        <taxon>Eukaryota</taxon>
        <taxon>Fungi</taxon>
        <taxon>Fungi incertae sedis</taxon>
        <taxon>Mucoromycota</taxon>
        <taxon>Glomeromycotina</taxon>
        <taxon>Glomeromycetes</taxon>
        <taxon>Diversisporales</taxon>
        <taxon>Gigasporaceae</taxon>
        <taxon>Racocetra</taxon>
    </lineage>
</organism>
<evidence type="ECO:0000313" key="1">
    <source>
        <dbReference type="EMBL" id="CAG8499618.1"/>
    </source>
</evidence>
<protein>
    <submittedName>
        <fullName evidence="1">18589_t:CDS:1</fullName>
    </submittedName>
</protein>
<proteinExistence type="predicted"/>
<name>A0A9N8ZLJ2_9GLOM</name>
<comment type="caution">
    <text evidence="1">The sequence shown here is derived from an EMBL/GenBank/DDBJ whole genome shotgun (WGS) entry which is preliminary data.</text>
</comment>
<accession>A0A9N8ZLJ2</accession>
<reference evidence="1" key="1">
    <citation type="submission" date="2021-06" db="EMBL/GenBank/DDBJ databases">
        <authorList>
            <person name="Kallberg Y."/>
            <person name="Tangrot J."/>
            <person name="Rosling A."/>
        </authorList>
    </citation>
    <scope>NUCLEOTIDE SEQUENCE</scope>
    <source>
        <strain evidence="1">IN212</strain>
    </source>
</reference>
<dbReference type="AlphaFoldDB" id="A0A9N8ZLJ2"/>
<keyword evidence="2" id="KW-1185">Reference proteome</keyword>